<evidence type="ECO:0000259" key="6">
    <source>
        <dbReference type="Pfam" id="PF00108"/>
    </source>
</evidence>
<keyword evidence="3 5" id="KW-0012">Acyltransferase</keyword>
<dbReference type="InterPro" id="IPR020613">
    <property type="entry name" value="Thiolase_CS"/>
</dbReference>
<dbReference type="EMBL" id="PVTF01000005">
    <property type="protein sequence ID" value="PRY41693.1"/>
    <property type="molecule type" value="Genomic_DNA"/>
</dbReference>
<dbReference type="PANTHER" id="PTHR18919">
    <property type="entry name" value="ACETYL-COA C-ACYLTRANSFERASE"/>
    <property type="match status" value="1"/>
</dbReference>
<dbReference type="Gene3D" id="3.40.47.10">
    <property type="match status" value="2"/>
</dbReference>
<dbReference type="InterPro" id="IPR002155">
    <property type="entry name" value="Thiolase"/>
</dbReference>
<dbReference type="InterPro" id="IPR020617">
    <property type="entry name" value="Thiolase_C"/>
</dbReference>
<proteinExistence type="inferred from homology"/>
<evidence type="ECO:0000313" key="8">
    <source>
        <dbReference type="EMBL" id="PRY41693.1"/>
    </source>
</evidence>
<evidence type="ECO:0000256" key="5">
    <source>
        <dbReference type="RuleBase" id="RU003557"/>
    </source>
</evidence>
<reference evidence="8 9" key="1">
    <citation type="submission" date="2018-03" db="EMBL/GenBank/DDBJ databases">
        <title>Genomic Encyclopedia of Archaeal and Bacterial Type Strains, Phase II (KMG-II): from individual species to whole genera.</title>
        <authorList>
            <person name="Goeker M."/>
        </authorList>
    </citation>
    <scope>NUCLEOTIDE SEQUENCE [LARGE SCALE GENOMIC DNA]</scope>
    <source>
        <strain evidence="8 9">DSM 44720</strain>
    </source>
</reference>
<dbReference type="InterPro" id="IPR020610">
    <property type="entry name" value="Thiolase_AS"/>
</dbReference>
<dbReference type="PIRSF" id="PIRSF000429">
    <property type="entry name" value="Ac-CoA_Ac_transf"/>
    <property type="match status" value="1"/>
</dbReference>
<name>A0A2T0T7S0_9PSEU</name>
<dbReference type="Proteomes" id="UP000239494">
    <property type="component" value="Unassembled WGS sequence"/>
</dbReference>
<protein>
    <submittedName>
        <fullName evidence="8">Acetyl-CoA acyltransferase</fullName>
    </submittedName>
</protein>
<dbReference type="PROSITE" id="PS00737">
    <property type="entry name" value="THIOLASE_2"/>
    <property type="match status" value="1"/>
</dbReference>
<comment type="similarity">
    <text evidence="1 5">Belongs to the thiolase-like superfamily. Thiolase family.</text>
</comment>
<feature type="active site" description="Acyl-thioester intermediate" evidence="4">
    <location>
        <position position="92"/>
    </location>
</feature>
<feature type="domain" description="Thiolase N-terminal" evidence="6">
    <location>
        <begin position="7"/>
        <end position="262"/>
    </location>
</feature>
<dbReference type="FunFam" id="3.40.47.10:FF:000010">
    <property type="entry name" value="Acetyl-CoA acetyltransferase (Thiolase)"/>
    <property type="match status" value="1"/>
</dbReference>
<dbReference type="NCBIfam" id="TIGR01930">
    <property type="entry name" value="AcCoA-C-Actrans"/>
    <property type="match status" value="1"/>
</dbReference>
<evidence type="ECO:0000256" key="1">
    <source>
        <dbReference type="ARBA" id="ARBA00010982"/>
    </source>
</evidence>
<dbReference type="GO" id="GO:0003988">
    <property type="term" value="F:acetyl-CoA C-acyltransferase activity"/>
    <property type="evidence" value="ECO:0007669"/>
    <property type="project" value="UniProtKB-ARBA"/>
</dbReference>
<dbReference type="PROSITE" id="PS00098">
    <property type="entry name" value="THIOLASE_1"/>
    <property type="match status" value="1"/>
</dbReference>
<dbReference type="Pfam" id="PF02803">
    <property type="entry name" value="Thiolase_C"/>
    <property type="match status" value="1"/>
</dbReference>
<evidence type="ECO:0000313" key="9">
    <source>
        <dbReference type="Proteomes" id="UP000239494"/>
    </source>
</evidence>
<feature type="domain" description="Thiolase C-terminal" evidence="7">
    <location>
        <begin position="271"/>
        <end position="392"/>
    </location>
</feature>
<keyword evidence="2 5" id="KW-0808">Transferase</keyword>
<dbReference type="OrthoDB" id="1402717at2"/>
<dbReference type="InterPro" id="IPR020616">
    <property type="entry name" value="Thiolase_N"/>
</dbReference>
<dbReference type="CDD" id="cd00751">
    <property type="entry name" value="thiolase"/>
    <property type="match status" value="1"/>
</dbReference>
<evidence type="ECO:0000256" key="3">
    <source>
        <dbReference type="ARBA" id="ARBA00023315"/>
    </source>
</evidence>
<accession>A0A2T0T7S0</accession>
<comment type="caution">
    <text evidence="8">The sequence shown here is derived from an EMBL/GenBank/DDBJ whole genome shotgun (WGS) entry which is preliminary data.</text>
</comment>
<organism evidence="8 9">
    <name type="scientific">Umezawaea tangerina</name>
    <dbReference type="NCBI Taxonomy" id="84725"/>
    <lineage>
        <taxon>Bacteria</taxon>
        <taxon>Bacillati</taxon>
        <taxon>Actinomycetota</taxon>
        <taxon>Actinomycetes</taxon>
        <taxon>Pseudonocardiales</taxon>
        <taxon>Pseudonocardiaceae</taxon>
        <taxon>Umezawaea</taxon>
    </lineage>
</organism>
<dbReference type="RefSeq" id="WP_106188679.1">
    <property type="nucleotide sequence ID" value="NZ_PVTF01000005.1"/>
</dbReference>
<gene>
    <name evidence="8" type="ORF">CLV43_105451</name>
</gene>
<dbReference type="SUPFAM" id="SSF53901">
    <property type="entry name" value="Thiolase-like"/>
    <property type="match status" value="2"/>
</dbReference>
<dbReference type="InterPro" id="IPR016039">
    <property type="entry name" value="Thiolase-like"/>
</dbReference>
<dbReference type="PROSITE" id="PS00099">
    <property type="entry name" value="THIOLASE_3"/>
    <property type="match status" value="1"/>
</dbReference>
<dbReference type="PANTHER" id="PTHR18919:SF151">
    <property type="entry name" value="BLR2427 PROTEIN"/>
    <property type="match status" value="1"/>
</dbReference>
<evidence type="ECO:0000256" key="2">
    <source>
        <dbReference type="ARBA" id="ARBA00022679"/>
    </source>
</evidence>
<feature type="active site" description="Proton acceptor" evidence="4">
    <location>
        <position position="380"/>
    </location>
</feature>
<evidence type="ECO:0000259" key="7">
    <source>
        <dbReference type="Pfam" id="PF02803"/>
    </source>
</evidence>
<dbReference type="AlphaFoldDB" id="A0A2T0T7S0"/>
<sequence length="393" mass="41023">MTTPSAVHVVDLARTPFGRFGGGLSGVRPDDLAATVLRELVARHPQVTEHIDDVILGNVNGAGEDNRNVARMAVLLAGLPIRTPGATVNRLCGSGLEAVISGYRAIAIGDADVVVAGGVESMTRAPWILPKPDRAFPHRDHVAYSSSIGWRMTNPRMDPTHTIPMGEGAEILADSYGIDRAAQDAFALASHHKAAAAQLRGRFDRELVKGEWDLDRDEGVRSDSDLAALGRLKPAFRSEGTVTAGNSSPINDGASAVLLMSDSALTRFGLDPLARIAASGVTASEPRLFGLGPVEATRRALHRAGRDLRDVDVMELNEAFAAQALACLAELDGLDPDRVNPNGGAIALGHPLGATGARLVGTLAAELADRDAALGVATACIGVGQGLALVLHR</sequence>
<evidence type="ECO:0000256" key="4">
    <source>
        <dbReference type="PIRSR" id="PIRSR000429-1"/>
    </source>
</evidence>
<feature type="active site" description="Proton acceptor" evidence="4">
    <location>
        <position position="350"/>
    </location>
</feature>
<dbReference type="Pfam" id="PF00108">
    <property type="entry name" value="Thiolase_N"/>
    <property type="match status" value="1"/>
</dbReference>
<keyword evidence="9" id="KW-1185">Reference proteome</keyword>
<dbReference type="InterPro" id="IPR020615">
    <property type="entry name" value="Thiolase_acyl_enz_int_AS"/>
</dbReference>